<proteinExistence type="predicted"/>
<accession>A0AAD6UGZ8</accession>
<organism evidence="2 3">
    <name type="scientific">Mycena belliarum</name>
    <dbReference type="NCBI Taxonomy" id="1033014"/>
    <lineage>
        <taxon>Eukaryota</taxon>
        <taxon>Fungi</taxon>
        <taxon>Dikarya</taxon>
        <taxon>Basidiomycota</taxon>
        <taxon>Agaricomycotina</taxon>
        <taxon>Agaricomycetes</taxon>
        <taxon>Agaricomycetidae</taxon>
        <taxon>Agaricales</taxon>
        <taxon>Marasmiineae</taxon>
        <taxon>Mycenaceae</taxon>
        <taxon>Mycena</taxon>
    </lineage>
</organism>
<protein>
    <submittedName>
        <fullName evidence="2">Uncharacterized protein</fullName>
    </submittedName>
</protein>
<feature type="compositionally biased region" description="Basic and acidic residues" evidence="1">
    <location>
        <begin position="13"/>
        <end position="23"/>
    </location>
</feature>
<name>A0AAD6UGZ8_9AGAR</name>
<dbReference type="AlphaFoldDB" id="A0AAD6UGZ8"/>
<evidence type="ECO:0000313" key="2">
    <source>
        <dbReference type="EMBL" id="KAJ7102233.1"/>
    </source>
</evidence>
<evidence type="ECO:0000256" key="1">
    <source>
        <dbReference type="SAM" id="MobiDB-lite"/>
    </source>
</evidence>
<reference evidence="2" key="1">
    <citation type="submission" date="2023-03" db="EMBL/GenBank/DDBJ databases">
        <title>Massive genome expansion in bonnet fungi (Mycena s.s.) driven by repeated elements and novel gene families across ecological guilds.</title>
        <authorList>
            <consortium name="Lawrence Berkeley National Laboratory"/>
            <person name="Harder C.B."/>
            <person name="Miyauchi S."/>
            <person name="Viragh M."/>
            <person name="Kuo A."/>
            <person name="Thoen E."/>
            <person name="Andreopoulos B."/>
            <person name="Lu D."/>
            <person name="Skrede I."/>
            <person name="Drula E."/>
            <person name="Henrissat B."/>
            <person name="Morin E."/>
            <person name="Kohler A."/>
            <person name="Barry K."/>
            <person name="LaButti K."/>
            <person name="Morin E."/>
            <person name="Salamov A."/>
            <person name="Lipzen A."/>
            <person name="Mereny Z."/>
            <person name="Hegedus B."/>
            <person name="Baldrian P."/>
            <person name="Stursova M."/>
            <person name="Weitz H."/>
            <person name="Taylor A."/>
            <person name="Grigoriev I.V."/>
            <person name="Nagy L.G."/>
            <person name="Martin F."/>
            <person name="Kauserud H."/>
        </authorList>
    </citation>
    <scope>NUCLEOTIDE SEQUENCE</scope>
    <source>
        <strain evidence="2">CBHHK173m</strain>
    </source>
</reference>
<dbReference type="Proteomes" id="UP001222325">
    <property type="component" value="Unassembled WGS sequence"/>
</dbReference>
<sequence>EGDEPLSTALSTDEPKASDSFQDRRRRAAKLSRFFGVGFQDISLPPEAVPMPSPQTTPPIPDPQIEVAVKFSGRRFWGFSDRSKDGDMREAIQKLRGLKAG</sequence>
<feature type="region of interest" description="Disordered" evidence="1">
    <location>
        <begin position="1"/>
        <end position="24"/>
    </location>
</feature>
<comment type="caution">
    <text evidence="2">The sequence shown here is derived from an EMBL/GenBank/DDBJ whole genome shotgun (WGS) entry which is preliminary data.</text>
</comment>
<feature type="non-terminal residue" evidence="2">
    <location>
        <position position="1"/>
    </location>
</feature>
<evidence type="ECO:0000313" key="3">
    <source>
        <dbReference type="Proteomes" id="UP001222325"/>
    </source>
</evidence>
<keyword evidence="3" id="KW-1185">Reference proteome</keyword>
<gene>
    <name evidence="2" type="ORF">B0H15DRAFT_769086</name>
</gene>
<dbReference type="EMBL" id="JARJCN010000003">
    <property type="protein sequence ID" value="KAJ7102233.1"/>
    <property type="molecule type" value="Genomic_DNA"/>
</dbReference>